<dbReference type="Proteomes" id="UP001595445">
    <property type="component" value="Unassembled WGS sequence"/>
</dbReference>
<gene>
    <name evidence="6" type="ORF">ACFOD6_20695</name>
</gene>
<feature type="domain" description="HpcH/HpaI aldolase/citrate lyase" evidence="5">
    <location>
        <begin position="6"/>
        <end position="213"/>
    </location>
</feature>
<evidence type="ECO:0000313" key="7">
    <source>
        <dbReference type="Proteomes" id="UP001595445"/>
    </source>
</evidence>
<proteinExistence type="inferred from homology"/>
<evidence type="ECO:0000256" key="2">
    <source>
        <dbReference type="ARBA" id="ARBA00005568"/>
    </source>
</evidence>
<evidence type="ECO:0000256" key="3">
    <source>
        <dbReference type="ARBA" id="ARBA00022723"/>
    </source>
</evidence>
<accession>A0ABV7E1J7</accession>
<protein>
    <submittedName>
        <fullName evidence="6">HpcH/HpaI aldolase/citrate lyase family protein</fullName>
    </submittedName>
</protein>
<dbReference type="RefSeq" id="WP_197644799.1">
    <property type="nucleotide sequence ID" value="NZ_JAEACP010000012.1"/>
</dbReference>
<dbReference type="Pfam" id="PF03328">
    <property type="entry name" value="HpcH_HpaI"/>
    <property type="match status" value="1"/>
</dbReference>
<dbReference type="PIRSF" id="PIRSF015582">
    <property type="entry name" value="Cit_lyase_B"/>
    <property type="match status" value="1"/>
</dbReference>
<name>A0ABV7E1J7_9RHOB</name>
<sequence>MSRPCRSVLYIPASKERALEKARDLAADAIIFDLEDAVAPEEKARARRLLVADLERGGFGQRLRIVRVNGLDTPWGAADMLAFAAHPGVDAVLVPKVNGPEDLDAAAARVAKPLWAMLETAKGCLTPGPIAAHPRLEGLVMGTNDLARELGARARADRMPLMAALGTCLMAAKAAGKPIVDGVFNAFRDEAGLRAECEQGRDMGFDGKTLIHPAQLDIANEVFAPSEAEVALARRQIAAHAEALARGEGVAVVDGRIVENLHVATAKLLIGKAEAIAARSIAVGAV</sequence>
<evidence type="ECO:0000313" key="6">
    <source>
        <dbReference type="EMBL" id="MFC3088465.1"/>
    </source>
</evidence>
<comment type="caution">
    <text evidence="6">The sequence shown here is derived from an EMBL/GenBank/DDBJ whole genome shotgun (WGS) entry which is preliminary data.</text>
</comment>
<dbReference type="InterPro" id="IPR005000">
    <property type="entry name" value="Aldolase/citrate-lyase_domain"/>
</dbReference>
<dbReference type="Gene3D" id="3.20.20.60">
    <property type="entry name" value="Phosphoenolpyruvate-binding domains"/>
    <property type="match status" value="1"/>
</dbReference>
<dbReference type="GO" id="GO:0016829">
    <property type="term" value="F:lyase activity"/>
    <property type="evidence" value="ECO:0007669"/>
    <property type="project" value="UniProtKB-KW"/>
</dbReference>
<comment type="cofactor">
    <cofactor evidence="1">
        <name>Mg(2+)</name>
        <dbReference type="ChEBI" id="CHEBI:18420"/>
    </cofactor>
</comment>
<reference evidence="7" key="1">
    <citation type="journal article" date="2019" name="Int. J. Syst. Evol. Microbiol.">
        <title>The Global Catalogue of Microorganisms (GCM) 10K type strain sequencing project: providing services to taxonomists for standard genome sequencing and annotation.</title>
        <authorList>
            <consortium name="The Broad Institute Genomics Platform"/>
            <consortium name="The Broad Institute Genome Sequencing Center for Infectious Disease"/>
            <person name="Wu L."/>
            <person name="Ma J."/>
        </authorList>
    </citation>
    <scope>NUCLEOTIDE SEQUENCE [LARGE SCALE GENOMIC DNA]</scope>
    <source>
        <strain evidence="7">KCTC 62102</strain>
    </source>
</reference>
<keyword evidence="4" id="KW-0460">Magnesium</keyword>
<organism evidence="6 7">
    <name type="scientific">Tabrizicola soli</name>
    <dbReference type="NCBI Taxonomy" id="2185115"/>
    <lineage>
        <taxon>Bacteria</taxon>
        <taxon>Pseudomonadati</taxon>
        <taxon>Pseudomonadota</taxon>
        <taxon>Alphaproteobacteria</taxon>
        <taxon>Rhodobacterales</taxon>
        <taxon>Paracoccaceae</taxon>
        <taxon>Tabrizicola</taxon>
    </lineage>
</organism>
<evidence type="ECO:0000256" key="1">
    <source>
        <dbReference type="ARBA" id="ARBA00001946"/>
    </source>
</evidence>
<dbReference type="InterPro" id="IPR015813">
    <property type="entry name" value="Pyrv/PenolPyrv_kinase-like_dom"/>
</dbReference>
<dbReference type="SUPFAM" id="SSF51621">
    <property type="entry name" value="Phosphoenolpyruvate/pyruvate domain"/>
    <property type="match status" value="1"/>
</dbReference>
<keyword evidence="7" id="KW-1185">Reference proteome</keyword>
<comment type="similarity">
    <text evidence="2">Belongs to the HpcH/HpaI aldolase family.</text>
</comment>
<dbReference type="EMBL" id="JBHRSM010000053">
    <property type="protein sequence ID" value="MFC3088465.1"/>
    <property type="molecule type" value="Genomic_DNA"/>
</dbReference>
<dbReference type="InterPro" id="IPR011206">
    <property type="entry name" value="Citrate_lyase_beta/mcl1/mcl2"/>
</dbReference>
<dbReference type="InterPro" id="IPR040442">
    <property type="entry name" value="Pyrv_kinase-like_dom_sf"/>
</dbReference>
<keyword evidence="3" id="KW-0479">Metal-binding</keyword>
<keyword evidence="6" id="KW-0456">Lyase</keyword>
<evidence type="ECO:0000259" key="5">
    <source>
        <dbReference type="Pfam" id="PF03328"/>
    </source>
</evidence>
<dbReference type="PANTHER" id="PTHR32308">
    <property type="entry name" value="LYASE BETA SUBUNIT, PUTATIVE (AFU_ORTHOLOGUE AFUA_4G13030)-RELATED"/>
    <property type="match status" value="1"/>
</dbReference>
<evidence type="ECO:0000256" key="4">
    <source>
        <dbReference type="ARBA" id="ARBA00022842"/>
    </source>
</evidence>
<dbReference type="PANTHER" id="PTHR32308:SF10">
    <property type="entry name" value="CITRATE LYASE SUBUNIT BETA"/>
    <property type="match status" value="1"/>
</dbReference>